<dbReference type="InterPro" id="IPR029068">
    <property type="entry name" value="Glyas_Bleomycin-R_OHBP_Dase"/>
</dbReference>
<organism evidence="2 3">
    <name type="scientific">Cereibacter sphaeroides</name>
    <name type="common">Rhodobacter sphaeroides</name>
    <dbReference type="NCBI Taxonomy" id="1063"/>
    <lineage>
        <taxon>Bacteria</taxon>
        <taxon>Pseudomonadati</taxon>
        <taxon>Pseudomonadota</taxon>
        <taxon>Alphaproteobacteria</taxon>
        <taxon>Rhodobacterales</taxon>
        <taxon>Paracoccaceae</taxon>
        <taxon>Cereibacter</taxon>
    </lineage>
</organism>
<evidence type="ECO:0000259" key="1">
    <source>
        <dbReference type="Pfam" id="PF13468"/>
    </source>
</evidence>
<dbReference type="AlphaFoldDB" id="A0A2W5SE75"/>
<dbReference type="EMBL" id="QFQS01000001">
    <property type="protein sequence ID" value="PZR00490.1"/>
    <property type="molecule type" value="Genomic_DNA"/>
</dbReference>
<gene>
    <name evidence="2" type="ORF">DI533_07975</name>
</gene>
<evidence type="ECO:0000313" key="2">
    <source>
        <dbReference type="EMBL" id="PZR00490.1"/>
    </source>
</evidence>
<evidence type="ECO:0000313" key="3">
    <source>
        <dbReference type="Proteomes" id="UP000248975"/>
    </source>
</evidence>
<reference evidence="2 3" key="1">
    <citation type="submission" date="2017-08" db="EMBL/GenBank/DDBJ databases">
        <title>Infants hospitalized years apart are colonized by the same room-sourced microbial strains.</title>
        <authorList>
            <person name="Brooks B."/>
            <person name="Olm M.R."/>
            <person name="Firek B.A."/>
            <person name="Baker R."/>
            <person name="Thomas B.C."/>
            <person name="Morowitz M.J."/>
            <person name="Banfield J.F."/>
        </authorList>
    </citation>
    <scope>NUCLEOTIDE SEQUENCE [LARGE SCALE GENOMIC DNA]</scope>
    <source>
        <strain evidence="2">S2_003_000_R2_11</strain>
    </source>
</reference>
<accession>A0A2W5SE75</accession>
<dbReference type="Pfam" id="PF13468">
    <property type="entry name" value="Glyoxalase_3"/>
    <property type="match status" value="1"/>
</dbReference>
<dbReference type="InterPro" id="IPR025870">
    <property type="entry name" value="Glyoxalase-like_dom"/>
</dbReference>
<dbReference type="GO" id="GO:0016301">
    <property type="term" value="F:kinase activity"/>
    <property type="evidence" value="ECO:0007669"/>
    <property type="project" value="UniProtKB-KW"/>
</dbReference>
<protein>
    <submittedName>
        <fullName evidence="2">Polyphosphate kinase</fullName>
    </submittedName>
</protein>
<sequence>MQLDHIALSATTLGEGVAHVEAALGVTLAPGGKHAYMSTYNRLLGLGDVYLEVIAIDPDAPPPGHSRWFDLDNFTGQPRLTNWIMRSDDLDVDVAASPDGAGVPVALSRNDLSWRMAVPATGRLPLQDTFPALMQWNGSVHPVQKLADVGVRLVRLEITTPEADALNAALSGRLDDPRLSIAQGPQKVIRAEFSTPDGRKWL</sequence>
<name>A0A2W5SE75_CERSP</name>
<dbReference type="Gene3D" id="3.10.180.10">
    <property type="entry name" value="2,3-Dihydroxybiphenyl 1,2-Dioxygenase, domain 1"/>
    <property type="match status" value="1"/>
</dbReference>
<dbReference type="Proteomes" id="UP000248975">
    <property type="component" value="Unassembled WGS sequence"/>
</dbReference>
<keyword evidence="2" id="KW-0808">Transferase</keyword>
<feature type="domain" description="Glyoxalase-like" evidence="1">
    <location>
        <begin position="3"/>
        <end position="171"/>
    </location>
</feature>
<keyword evidence="2" id="KW-0418">Kinase</keyword>
<proteinExistence type="predicted"/>
<comment type="caution">
    <text evidence="2">The sequence shown here is derived from an EMBL/GenBank/DDBJ whole genome shotgun (WGS) entry which is preliminary data.</text>
</comment>